<reference evidence="2 3" key="1">
    <citation type="submission" date="2023-10" db="EMBL/GenBank/DDBJ databases">
        <title>Marimonas sp. nov. isolated from tidal mud flat.</title>
        <authorList>
            <person name="Jaincy N.J."/>
            <person name="Srinivasan S."/>
            <person name="Lee S.-S."/>
        </authorList>
    </citation>
    <scope>NUCLEOTIDE SEQUENCE [LARGE SCALE GENOMIC DNA]</scope>
    <source>
        <strain evidence="2 3">MJ-SS3</strain>
    </source>
</reference>
<sequence length="162" mass="18397">MKKYNLKNIKYSGFKTPQDYFETFEASVLNQDKIKCSGSGFKVPQGYFETIEDTILNKVHQKDNKVIQLFNKKTIITSLSIAASILLLFNLSIFKKQITFDSLDNETLENFVLNEDLESSDIANLITNTDELSSTAIAESVSDILLEDFLLNTEDVEDFLSE</sequence>
<dbReference type="RefSeq" id="WP_316662510.1">
    <property type="nucleotide sequence ID" value="NZ_JAWHTF010000005.1"/>
</dbReference>
<keyword evidence="1" id="KW-1133">Transmembrane helix</keyword>
<organism evidence="2 3">
    <name type="scientific">Gilvirhabdus luticola</name>
    <dbReference type="NCBI Taxonomy" id="3079858"/>
    <lineage>
        <taxon>Bacteria</taxon>
        <taxon>Pseudomonadati</taxon>
        <taxon>Bacteroidota</taxon>
        <taxon>Flavobacteriia</taxon>
        <taxon>Flavobacteriales</taxon>
        <taxon>Flavobacteriaceae</taxon>
        <taxon>Gilvirhabdus</taxon>
    </lineage>
</organism>
<proteinExistence type="predicted"/>
<dbReference type="Proteomes" id="UP001268651">
    <property type="component" value="Unassembled WGS sequence"/>
</dbReference>
<keyword evidence="1" id="KW-0812">Transmembrane</keyword>
<evidence type="ECO:0000256" key="1">
    <source>
        <dbReference type="SAM" id="Phobius"/>
    </source>
</evidence>
<evidence type="ECO:0000313" key="2">
    <source>
        <dbReference type="EMBL" id="MDU8886460.1"/>
    </source>
</evidence>
<evidence type="ECO:0000313" key="3">
    <source>
        <dbReference type="Proteomes" id="UP001268651"/>
    </source>
</evidence>
<keyword evidence="3" id="KW-1185">Reference proteome</keyword>
<gene>
    <name evidence="2" type="ORF">RXV94_09835</name>
</gene>
<accession>A0ABU3U7T7</accession>
<protein>
    <submittedName>
        <fullName evidence="2">Uncharacterized protein</fullName>
    </submittedName>
</protein>
<keyword evidence="1" id="KW-0472">Membrane</keyword>
<feature type="transmembrane region" description="Helical" evidence="1">
    <location>
        <begin position="75"/>
        <end position="94"/>
    </location>
</feature>
<dbReference type="EMBL" id="JAWHTF010000005">
    <property type="protein sequence ID" value="MDU8886460.1"/>
    <property type="molecule type" value="Genomic_DNA"/>
</dbReference>
<comment type="caution">
    <text evidence="2">The sequence shown here is derived from an EMBL/GenBank/DDBJ whole genome shotgun (WGS) entry which is preliminary data.</text>
</comment>
<name>A0ABU3U7T7_9FLAO</name>